<dbReference type="InterPro" id="IPR020846">
    <property type="entry name" value="MFS_dom"/>
</dbReference>
<dbReference type="Gene3D" id="1.20.1720.10">
    <property type="entry name" value="Multidrug resistance protein D"/>
    <property type="match status" value="2"/>
</dbReference>
<feature type="transmembrane region" description="Helical" evidence="9">
    <location>
        <begin position="180"/>
        <end position="199"/>
    </location>
</feature>
<dbReference type="PANTHER" id="PTHR42718:SF42">
    <property type="entry name" value="EXPORT PROTEIN"/>
    <property type="match status" value="1"/>
</dbReference>
<evidence type="ECO:0000256" key="6">
    <source>
        <dbReference type="ARBA" id="ARBA00023136"/>
    </source>
</evidence>
<keyword evidence="7" id="KW-0046">Antibiotic resistance</keyword>
<reference evidence="11 12" key="1">
    <citation type="submission" date="2021-02" db="EMBL/GenBank/DDBJ databases">
        <title>Streptomyces spirodelae sp. nov., isolated from duckweed.</title>
        <authorList>
            <person name="Saimee Y."/>
            <person name="Duangmal K."/>
        </authorList>
    </citation>
    <scope>NUCLEOTIDE SEQUENCE [LARGE SCALE GENOMIC DNA]</scope>
    <source>
        <strain evidence="11 12">DSM 42105</strain>
    </source>
</reference>
<organism evidence="11 12">
    <name type="scientific">Streptomyces smyrnaeus</name>
    <dbReference type="NCBI Taxonomy" id="1387713"/>
    <lineage>
        <taxon>Bacteria</taxon>
        <taxon>Bacillati</taxon>
        <taxon>Actinomycetota</taxon>
        <taxon>Actinomycetes</taxon>
        <taxon>Kitasatosporales</taxon>
        <taxon>Streptomycetaceae</taxon>
        <taxon>Streptomyces</taxon>
    </lineage>
</organism>
<keyword evidence="4 9" id="KW-0812">Transmembrane</keyword>
<sequence>MLTLGFDLTILNVALPEMASQLHADTGDMQWIVDAYVVVFAATMLPAGLLGDRYGRRLLLMAGLAVFLVGSLLGTLADRPGWVIAARAGMGLGAALVSPLVLAVLPSLFPDDKERTKAIGVVTAAVAGGMPLGPIIGGWLLDHYWWGSIFLVNVPLAALGILACLLLLPESRDPSATRVDPLSAVLGVAGLALLVFAIIEGPTRGWSDPLVMGLFPGSVLLLVWLLLRERRGEQRGARPMLDLALLRAPGFRWSALAVTLVTMVLAGLLFIVPQYLQTVLGHDALGTGVRLLPMMAGIVVAARAAGPLTARLGPRPVISAGLTALAFAAFLGARTGTADGYALAATWLTVTGLGAGLAMVPAMDAALATLPAERTGSGSGLLMTVRQVGTALGIALLGSLLAQTYATRLDADPRAAGGRAAAAVPEAEESVVTAHEIADRLGLPQLAHAADKAFLAGMGQVLLVCGAAAVAGALLLATAPGALPRRRREDTGSVPDMVLPGDDGRQ</sequence>
<protein>
    <submittedName>
        <fullName evidence="11">MFS transporter</fullName>
    </submittedName>
</protein>
<dbReference type="NCBIfam" id="TIGR00711">
    <property type="entry name" value="efflux_EmrB"/>
    <property type="match status" value="1"/>
</dbReference>
<dbReference type="InterPro" id="IPR036259">
    <property type="entry name" value="MFS_trans_sf"/>
</dbReference>
<feature type="transmembrane region" description="Helical" evidence="9">
    <location>
        <begin position="118"/>
        <end position="139"/>
    </location>
</feature>
<feature type="region of interest" description="Disordered" evidence="8">
    <location>
        <begin position="485"/>
        <end position="506"/>
    </location>
</feature>
<evidence type="ECO:0000256" key="1">
    <source>
        <dbReference type="ARBA" id="ARBA00004651"/>
    </source>
</evidence>
<feature type="transmembrane region" description="Helical" evidence="9">
    <location>
        <begin position="31"/>
        <end position="51"/>
    </location>
</feature>
<gene>
    <name evidence="11" type="ORF">JW613_34150</name>
</gene>
<evidence type="ECO:0000313" key="12">
    <source>
        <dbReference type="Proteomes" id="UP000721954"/>
    </source>
</evidence>
<feature type="transmembrane region" description="Helical" evidence="9">
    <location>
        <begin position="211"/>
        <end position="229"/>
    </location>
</feature>
<dbReference type="InterPro" id="IPR004638">
    <property type="entry name" value="EmrB-like"/>
</dbReference>
<name>A0ABS3Y710_9ACTN</name>
<evidence type="ECO:0000256" key="2">
    <source>
        <dbReference type="ARBA" id="ARBA00022448"/>
    </source>
</evidence>
<dbReference type="SUPFAM" id="SSF103473">
    <property type="entry name" value="MFS general substrate transporter"/>
    <property type="match status" value="2"/>
</dbReference>
<accession>A0ABS3Y710</accession>
<comment type="subcellular location">
    <subcellularLocation>
        <location evidence="1">Cell membrane</location>
        <topology evidence="1">Multi-pass membrane protein</topology>
    </subcellularLocation>
</comment>
<keyword evidence="12" id="KW-1185">Reference proteome</keyword>
<dbReference type="PANTHER" id="PTHR42718">
    <property type="entry name" value="MAJOR FACILITATOR SUPERFAMILY MULTIDRUG TRANSPORTER MFSC"/>
    <property type="match status" value="1"/>
</dbReference>
<dbReference type="Pfam" id="PF07690">
    <property type="entry name" value="MFS_1"/>
    <property type="match status" value="1"/>
</dbReference>
<keyword evidence="2" id="KW-0813">Transport</keyword>
<feature type="domain" description="Major facilitator superfamily (MFS) profile" evidence="10">
    <location>
        <begin position="1"/>
        <end position="484"/>
    </location>
</feature>
<comment type="caution">
    <text evidence="11">The sequence shown here is derived from an EMBL/GenBank/DDBJ whole genome shotgun (WGS) entry which is preliminary data.</text>
</comment>
<evidence type="ECO:0000313" key="11">
    <source>
        <dbReference type="EMBL" id="MBO8203288.1"/>
    </source>
</evidence>
<feature type="transmembrane region" description="Helical" evidence="9">
    <location>
        <begin position="82"/>
        <end position="106"/>
    </location>
</feature>
<dbReference type="PRINTS" id="PR01036">
    <property type="entry name" value="TCRTETB"/>
</dbReference>
<proteinExistence type="predicted"/>
<evidence type="ECO:0000256" key="8">
    <source>
        <dbReference type="SAM" id="MobiDB-lite"/>
    </source>
</evidence>
<dbReference type="RefSeq" id="WP_209214933.1">
    <property type="nucleotide sequence ID" value="NZ_JAFFZM010000037.1"/>
</dbReference>
<dbReference type="CDD" id="cd17321">
    <property type="entry name" value="MFS_MMR_MDR_like"/>
    <property type="match status" value="1"/>
</dbReference>
<dbReference type="PROSITE" id="PS50850">
    <property type="entry name" value="MFS"/>
    <property type="match status" value="1"/>
</dbReference>
<feature type="transmembrane region" description="Helical" evidence="9">
    <location>
        <begin position="317"/>
        <end position="335"/>
    </location>
</feature>
<dbReference type="InterPro" id="IPR011701">
    <property type="entry name" value="MFS"/>
</dbReference>
<evidence type="ECO:0000259" key="10">
    <source>
        <dbReference type="PROSITE" id="PS50850"/>
    </source>
</evidence>
<feature type="transmembrane region" description="Helical" evidence="9">
    <location>
        <begin position="58"/>
        <end position="76"/>
    </location>
</feature>
<dbReference type="GeneID" id="96263665"/>
<dbReference type="EMBL" id="JAFFZM010000037">
    <property type="protein sequence ID" value="MBO8203288.1"/>
    <property type="molecule type" value="Genomic_DNA"/>
</dbReference>
<feature type="transmembrane region" description="Helical" evidence="9">
    <location>
        <begin position="453"/>
        <end position="478"/>
    </location>
</feature>
<evidence type="ECO:0000256" key="9">
    <source>
        <dbReference type="SAM" id="Phobius"/>
    </source>
</evidence>
<dbReference type="Proteomes" id="UP000721954">
    <property type="component" value="Unassembled WGS sequence"/>
</dbReference>
<evidence type="ECO:0000256" key="4">
    <source>
        <dbReference type="ARBA" id="ARBA00022692"/>
    </source>
</evidence>
<keyword evidence="5 9" id="KW-1133">Transmembrane helix</keyword>
<evidence type="ECO:0000256" key="5">
    <source>
        <dbReference type="ARBA" id="ARBA00022989"/>
    </source>
</evidence>
<feature type="transmembrane region" description="Helical" evidence="9">
    <location>
        <begin position="145"/>
        <end position="168"/>
    </location>
</feature>
<keyword evidence="6 9" id="KW-0472">Membrane</keyword>
<keyword evidence="3" id="KW-1003">Cell membrane</keyword>
<evidence type="ECO:0000256" key="3">
    <source>
        <dbReference type="ARBA" id="ARBA00022475"/>
    </source>
</evidence>
<feature type="transmembrane region" description="Helical" evidence="9">
    <location>
        <begin position="388"/>
        <end position="406"/>
    </location>
</feature>
<evidence type="ECO:0000256" key="7">
    <source>
        <dbReference type="ARBA" id="ARBA00023251"/>
    </source>
</evidence>
<feature type="transmembrane region" description="Helical" evidence="9">
    <location>
        <begin position="250"/>
        <end position="272"/>
    </location>
</feature>
<feature type="transmembrane region" description="Helical" evidence="9">
    <location>
        <begin position="341"/>
        <end position="367"/>
    </location>
</feature>